<comment type="caution">
    <text evidence="2">The sequence shown here is derived from an EMBL/GenBank/DDBJ whole genome shotgun (WGS) entry which is preliminary data.</text>
</comment>
<evidence type="ECO:0000256" key="1">
    <source>
        <dbReference type="SAM" id="MobiDB-lite"/>
    </source>
</evidence>
<keyword evidence="3" id="KW-1185">Reference proteome</keyword>
<evidence type="ECO:0000313" key="3">
    <source>
        <dbReference type="Proteomes" id="UP000613974"/>
    </source>
</evidence>
<reference evidence="3" key="1">
    <citation type="submission" date="2023-07" db="EMBL/GenBank/DDBJ databases">
        <title>Whole genome shotgun sequence of Streptomyces nojiriensis NBRC 13794.</title>
        <authorList>
            <person name="Komaki H."/>
            <person name="Tamura T."/>
        </authorList>
    </citation>
    <scope>NUCLEOTIDE SEQUENCE [LARGE SCALE GENOMIC DNA]</scope>
    <source>
        <strain evidence="3">NBRC 13794</strain>
    </source>
</reference>
<accession>A0ABQ3SYT3</accession>
<name>A0ABQ3SYT3_9ACTN</name>
<dbReference type="EMBL" id="BNEC01000005">
    <property type="protein sequence ID" value="GHI73293.1"/>
    <property type="molecule type" value="Genomic_DNA"/>
</dbReference>
<feature type="region of interest" description="Disordered" evidence="1">
    <location>
        <begin position="1"/>
        <end position="26"/>
    </location>
</feature>
<sequence length="87" mass="9243">MPVDEGSDPGQNTPAERPGSAGPAVHVWATASPPCLPAEAAATVEAIVRAVHHGDDARIRILLAALVDIADTEVLLHLRERLRERPQ</sequence>
<organism evidence="2 3">
    <name type="scientific">Streptomyces nojiriensis</name>
    <dbReference type="NCBI Taxonomy" id="66374"/>
    <lineage>
        <taxon>Bacteria</taxon>
        <taxon>Bacillati</taxon>
        <taxon>Actinomycetota</taxon>
        <taxon>Actinomycetes</taxon>
        <taxon>Kitasatosporales</taxon>
        <taxon>Streptomycetaceae</taxon>
        <taxon>Streptomyces</taxon>
    </lineage>
</organism>
<gene>
    <name evidence="2" type="ORF">Snoj_72110</name>
</gene>
<protein>
    <submittedName>
        <fullName evidence="2">Uncharacterized protein</fullName>
    </submittedName>
</protein>
<proteinExistence type="predicted"/>
<dbReference type="Proteomes" id="UP000613974">
    <property type="component" value="Unassembled WGS sequence"/>
</dbReference>
<evidence type="ECO:0000313" key="2">
    <source>
        <dbReference type="EMBL" id="GHI73293.1"/>
    </source>
</evidence>